<reference evidence="5" key="1">
    <citation type="submission" date="2022-05" db="EMBL/GenBank/DDBJ databases">
        <authorList>
            <person name="Pankratov T."/>
        </authorList>
    </citation>
    <scope>NUCLEOTIDE SEQUENCE</scope>
    <source>
        <strain evidence="5">BP6-180914</strain>
    </source>
</reference>
<dbReference type="PANTHER" id="PTHR46796:SF14">
    <property type="entry name" value="TRANSCRIPTIONAL REGULATORY PROTEIN"/>
    <property type="match status" value="1"/>
</dbReference>
<dbReference type="PROSITE" id="PS00041">
    <property type="entry name" value="HTH_ARAC_FAMILY_1"/>
    <property type="match status" value="1"/>
</dbReference>
<dbReference type="AlphaFoldDB" id="A0AA41Z7S0"/>
<dbReference type="PROSITE" id="PS01124">
    <property type="entry name" value="HTH_ARAC_FAMILY_2"/>
    <property type="match status" value="1"/>
</dbReference>
<dbReference type="PANTHER" id="PTHR46796">
    <property type="entry name" value="HTH-TYPE TRANSCRIPTIONAL ACTIVATOR RHAS-RELATED"/>
    <property type="match status" value="1"/>
</dbReference>
<proteinExistence type="predicted"/>
<evidence type="ECO:0000256" key="2">
    <source>
        <dbReference type="ARBA" id="ARBA00023125"/>
    </source>
</evidence>
<protein>
    <submittedName>
        <fullName evidence="5">AraC family transcriptional regulator</fullName>
    </submittedName>
</protein>
<dbReference type="SMART" id="SM00342">
    <property type="entry name" value="HTH_ARAC"/>
    <property type="match status" value="1"/>
</dbReference>
<dbReference type="RefSeq" id="WP_282588432.1">
    <property type="nucleotide sequence ID" value="NZ_JAMOIM010000039.1"/>
</dbReference>
<accession>A0AA41Z7S0</accession>
<dbReference type="GO" id="GO:0043565">
    <property type="term" value="F:sequence-specific DNA binding"/>
    <property type="evidence" value="ECO:0007669"/>
    <property type="project" value="InterPro"/>
</dbReference>
<keyword evidence="6" id="KW-1185">Reference proteome</keyword>
<dbReference type="InterPro" id="IPR020449">
    <property type="entry name" value="Tscrpt_reg_AraC-type_HTH"/>
</dbReference>
<dbReference type="EMBL" id="JAMOIM010000039">
    <property type="protein sequence ID" value="MCW6512053.1"/>
    <property type="molecule type" value="Genomic_DNA"/>
</dbReference>
<dbReference type="InterPro" id="IPR018062">
    <property type="entry name" value="HTH_AraC-typ_CS"/>
</dbReference>
<dbReference type="InterPro" id="IPR009057">
    <property type="entry name" value="Homeodomain-like_sf"/>
</dbReference>
<dbReference type="Gene3D" id="1.10.10.60">
    <property type="entry name" value="Homeodomain-like"/>
    <property type="match status" value="2"/>
</dbReference>
<dbReference type="Proteomes" id="UP001165667">
    <property type="component" value="Unassembled WGS sequence"/>
</dbReference>
<evidence type="ECO:0000313" key="5">
    <source>
        <dbReference type="EMBL" id="MCW6512053.1"/>
    </source>
</evidence>
<keyword evidence="3" id="KW-0804">Transcription</keyword>
<keyword evidence="2" id="KW-0238">DNA-binding</keyword>
<evidence type="ECO:0000313" key="6">
    <source>
        <dbReference type="Proteomes" id="UP001165667"/>
    </source>
</evidence>
<gene>
    <name evidence="5" type="ORF">M8523_29380</name>
</gene>
<dbReference type="PRINTS" id="PR00032">
    <property type="entry name" value="HTHARAC"/>
</dbReference>
<organism evidence="5 6">
    <name type="scientific">Lichenifustis flavocetrariae</name>
    <dbReference type="NCBI Taxonomy" id="2949735"/>
    <lineage>
        <taxon>Bacteria</taxon>
        <taxon>Pseudomonadati</taxon>
        <taxon>Pseudomonadota</taxon>
        <taxon>Alphaproteobacteria</taxon>
        <taxon>Hyphomicrobiales</taxon>
        <taxon>Lichenihabitantaceae</taxon>
        <taxon>Lichenifustis</taxon>
    </lineage>
</organism>
<feature type="domain" description="HTH araC/xylS-type" evidence="4">
    <location>
        <begin position="205"/>
        <end position="303"/>
    </location>
</feature>
<evidence type="ECO:0000259" key="4">
    <source>
        <dbReference type="PROSITE" id="PS01124"/>
    </source>
</evidence>
<sequence>MTHQAPEPGFYGRRISEAFHLDASPTLVTRALKKAPIAVTELRCAHDGLGITSPIIPEEAFAVAVQLQPYAGRLWVAGRRVSMEPMIAGSVSVYDLEKSTIADLQTSFRCLQFYLPQAAIDTVARDVGARPAGGLRAPTGGSLFDPVVLALGQSLLPSLAEPKDADVLFVDHVSWALSVHMCRAYGALAPRSNGKRPILTLRQERMVKAAMDARLGAEVTLSELADLCGLSVQYFARAFAGAVGMPPYQWLQLRRLNRAKDLLVDSRLGLAEVALACGFGDQSHFTKSFTREVGISPGAWRRHHQG</sequence>
<dbReference type="InterPro" id="IPR050204">
    <property type="entry name" value="AraC_XylS_family_regulators"/>
</dbReference>
<keyword evidence="1" id="KW-0805">Transcription regulation</keyword>
<evidence type="ECO:0000256" key="3">
    <source>
        <dbReference type="ARBA" id="ARBA00023163"/>
    </source>
</evidence>
<dbReference type="InterPro" id="IPR018060">
    <property type="entry name" value="HTH_AraC"/>
</dbReference>
<dbReference type="GO" id="GO:0003700">
    <property type="term" value="F:DNA-binding transcription factor activity"/>
    <property type="evidence" value="ECO:0007669"/>
    <property type="project" value="InterPro"/>
</dbReference>
<name>A0AA41Z7S0_9HYPH</name>
<dbReference type="Pfam" id="PF12833">
    <property type="entry name" value="HTH_18"/>
    <property type="match status" value="1"/>
</dbReference>
<comment type="caution">
    <text evidence="5">The sequence shown here is derived from an EMBL/GenBank/DDBJ whole genome shotgun (WGS) entry which is preliminary data.</text>
</comment>
<evidence type="ECO:0000256" key="1">
    <source>
        <dbReference type="ARBA" id="ARBA00023015"/>
    </source>
</evidence>
<dbReference type="SUPFAM" id="SSF46689">
    <property type="entry name" value="Homeodomain-like"/>
    <property type="match status" value="2"/>
</dbReference>